<comment type="caution">
    <text evidence="1">The sequence shown here is derived from an EMBL/GenBank/DDBJ whole genome shotgun (WGS) entry which is preliminary data.</text>
</comment>
<gene>
    <name evidence="1" type="ORF">GT019_08565</name>
</gene>
<dbReference type="InterPro" id="IPR027839">
    <property type="entry name" value="DUF4432"/>
</dbReference>
<dbReference type="EMBL" id="JAAAMV010000003">
    <property type="protein sequence ID" value="NBD23923.1"/>
    <property type="molecule type" value="Genomic_DNA"/>
</dbReference>
<dbReference type="Pfam" id="PF14486">
    <property type="entry name" value="DUF4432"/>
    <property type="match status" value="1"/>
</dbReference>
<sequence>MLLHGRSFTRREIEARVGRIEQIGGIRRMALTEGNEAGASVIAVRTGAGLAYEVTPDKGMDISMASFAGSSLAWQSANGDVHPSYYDDREKDWLRTASGGLLMSCGLISAGLPSTVGGVTYGQHGRAHHTAARQVTAESVWVGDELELCVRGIIEETSMFGGHLRLRREIRSRFGENAITIRDVAENAGFKACPHMMLYHFNFGYPLMSEDTKVTFPSTRITSVIPDVPLEGYGRWEAPSPDNGERVYYHELPKTPNGRTAVAIHQPNFPFAARITAPVTVKLDWNTDALPRLVQWRMPGAGVHALGIEPANCGVEGMAVEQERGTLRMLEPGESVEYELKLSID</sequence>
<organism evidence="1 2">
    <name type="scientific">Paenibacillus glycinis</name>
    <dbReference type="NCBI Taxonomy" id="2697035"/>
    <lineage>
        <taxon>Bacteria</taxon>
        <taxon>Bacillati</taxon>
        <taxon>Bacillota</taxon>
        <taxon>Bacilli</taxon>
        <taxon>Bacillales</taxon>
        <taxon>Paenibacillaceae</taxon>
        <taxon>Paenibacillus</taxon>
    </lineage>
</organism>
<protein>
    <submittedName>
        <fullName evidence="1">DUF4432 family protein</fullName>
    </submittedName>
</protein>
<dbReference type="InterPro" id="IPR014718">
    <property type="entry name" value="GH-type_carb-bd"/>
</dbReference>
<dbReference type="Proteomes" id="UP000665561">
    <property type="component" value="Unassembled WGS sequence"/>
</dbReference>
<accession>A0ABW9XMR5</accession>
<name>A0ABW9XMR5_9BACL</name>
<dbReference type="Gene3D" id="2.70.98.10">
    <property type="match status" value="1"/>
</dbReference>
<keyword evidence="2" id="KW-1185">Reference proteome</keyword>
<evidence type="ECO:0000313" key="2">
    <source>
        <dbReference type="Proteomes" id="UP000665561"/>
    </source>
</evidence>
<dbReference type="RefSeq" id="WP_161742695.1">
    <property type="nucleotide sequence ID" value="NZ_JAAAMV010000003.1"/>
</dbReference>
<dbReference type="CDD" id="cd09023">
    <property type="entry name" value="Aldose_epim_Ec_c4013"/>
    <property type="match status" value="1"/>
</dbReference>
<proteinExistence type="predicted"/>
<evidence type="ECO:0000313" key="1">
    <source>
        <dbReference type="EMBL" id="NBD23923.1"/>
    </source>
</evidence>
<reference evidence="1 2" key="1">
    <citation type="submission" date="2020-01" db="EMBL/GenBank/DDBJ databases">
        <title>Paenibacillus soybeanensis sp. nov. isolated from the nodules of soybean (Glycine max(L.) Merr).</title>
        <authorList>
            <person name="Wang H."/>
        </authorList>
    </citation>
    <scope>NUCLEOTIDE SEQUENCE [LARGE SCALE GENOMIC DNA]</scope>
    <source>
        <strain evidence="1 2">T1</strain>
    </source>
</reference>